<sequence length="162" mass="19719">MHESFHIEEEYGQNLPEFESEFEAIAYYFDYRTEQLSILHEAAEYMRLRELDYSPESLIDLEKLYFMCFRTNGWKDLQLTIHEFETMMSIYFGEVVTRNISGTDWAVQPYPFNESKYVLGLNRGKHTDFFTNYFEDHYLSVKSEDENYLLGRFKRIEKRMKR</sequence>
<protein>
    <submittedName>
        <fullName evidence="1">Uncharacterized protein</fullName>
    </submittedName>
</protein>
<accession>A0ABZ2NG33</accession>
<dbReference type="EMBL" id="CP147407">
    <property type="protein sequence ID" value="WXB96748.1"/>
    <property type="molecule type" value="Genomic_DNA"/>
</dbReference>
<gene>
    <name evidence="1" type="ORF">WCV65_19790</name>
</gene>
<keyword evidence="2" id="KW-1185">Reference proteome</keyword>
<name>A0ABZ2NG33_9BACI</name>
<evidence type="ECO:0000313" key="1">
    <source>
        <dbReference type="EMBL" id="WXB96748.1"/>
    </source>
</evidence>
<dbReference type="Proteomes" id="UP001377337">
    <property type="component" value="Chromosome"/>
</dbReference>
<evidence type="ECO:0000313" key="2">
    <source>
        <dbReference type="Proteomes" id="UP001377337"/>
    </source>
</evidence>
<reference evidence="1 2" key="1">
    <citation type="submission" date="2024-02" db="EMBL/GenBank/DDBJ databases">
        <title>Seven novel Bacillus-like species.</title>
        <authorList>
            <person name="Liu G."/>
        </authorList>
    </citation>
    <scope>NUCLEOTIDE SEQUENCE [LARGE SCALE GENOMIC DNA]</scope>
    <source>
        <strain evidence="1 2">FJAT-52054</strain>
    </source>
</reference>
<dbReference type="RefSeq" id="WP_338778868.1">
    <property type="nucleotide sequence ID" value="NZ_CP147407.1"/>
</dbReference>
<organism evidence="1 2">
    <name type="scientific">Metabacillus sediminis</name>
    <dbReference type="NCBI Taxonomy" id="3117746"/>
    <lineage>
        <taxon>Bacteria</taxon>
        <taxon>Bacillati</taxon>
        <taxon>Bacillota</taxon>
        <taxon>Bacilli</taxon>
        <taxon>Bacillales</taxon>
        <taxon>Bacillaceae</taxon>
        <taxon>Metabacillus</taxon>
    </lineage>
</organism>
<proteinExistence type="predicted"/>